<dbReference type="Proteomes" id="UP000814140">
    <property type="component" value="Unassembled WGS sequence"/>
</dbReference>
<dbReference type="EMBL" id="MU277396">
    <property type="protein sequence ID" value="KAI0054549.1"/>
    <property type="molecule type" value="Genomic_DNA"/>
</dbReference>
<accession>A0ACB8SDD8</accession>
<reference evidence="1" key="1">
    <citation type="submission" date="2021-03" db="EMBL/GenBank/DDBJ databases">
        <authorList>
            <consortium name="DOE Joint Genome Institute"/>
            <person name="Ahrendt S."/>
            <person name="Looney B.P."/>
            <person name="Miyauchi S."/>
            <person name="Morin E."/>
            <person name="Drula E."/>
            <person name="Courty P.E."/>
            <person name="Chicoki N."/>
            <person name="Fauchery L."/>
            <person name="Kohler A."/>
            <person name="Kuo A."/>
            <person name="Labutti K."/>
            <person name="Pangilinan J."/>
            <person name="Lipzen A."/>
            <person name="Riley R."/>
            <person name="Andreopoulos W."/>
            <person name="He G."/>
            <person name="Johnson J."/>
            <person name="Barry K.W."/>
            <person name="Grigoriev I.V."/>
            <person name="Nagy L."/>
            <person name="Hibbett D."/>
            <person name="Henrissat B."/>
            <person name="Matheny P.B."/>
            <person name="Labbe J."/>
            <person name="Martin F."/>
        </authorList>
    </citation>
    <scope>NUCLEOTIDE SEQUENCE</scope>
    <source>
        <strain evidence="1">HHB10654</strain>
    </source>
</reference>
<name>A0ACB8SDD8_9AGAM</name>
<sequence>LKTDQKRAYEIISWHLDQTLDGKDIPPLRLLIHGEGGTGKSKVIQTVTEYFAQRRAQHKLLKAAYTGVAASLIDGKTTHTIGMISQSGRG</sequence>
<protein>
    <submittedName>
        <fullName evidence="1">Uncharacterized protein</fullName>
    </submittedName>
</protein>
<proteinExistence type="predicted"/>
<feature type="non-terminal residue" evidence="1">
    <location>
        <position position="90"/>
    </location>
</feature>
<evidence type="ECO:0000313" key="1">
    <source>
        <dbReference type="EMBL" id="KAI0054549.1"/>
    </source>
</evidence>
<evidence type="ECO:0000313" key="2">
    <source>
        <dbReference type="Proteomes" id="UP000814140"/>
    </source>
</evidence>
<comment type="caution">
    <text evidence="1">The sequence shown here is derived from an EMBL/GenBank/DDBJ whole genome shotgun (WGS) entry which is preliminary data.</text>
</comment>
<feature type="non-terminal residue" evidence="1">
    <location>
        <position position="1"/>
    </location>
</feature>
<organism evidence="1 2">
    <name type="scientific">Artomyces pyxidatus</name>
    <dbReference type="NCBI Taxonomy" id="48021"/>
    <lineage>
        <taxon>Eukaryota</taxon>
        <taxon>Fungi</taxon>
        <taxon>Dikarya</taxon>
        <taxon>Basidiomycota</taxon>
        <taxon>Agaricomycotina</taxon>
        <taxon>Agaricomycetes</taxon>
        <taxon>Russulales</taxon>
        <taxon>Auriscalpiaceae</taxon>
        <taxon>Artomyces</taxon>
    </lineage>
</organism>
<gene>
    <name evidence="1" type="ORF">BV25DRAFT_1781238</name>
</gene>
<keyword evidence="2" id="KW-1185">Reference proteome</keyword>
<reference evidence="1" key="2">
    <citation type="journal article" date="2022" name="New Phytol.">
        <title>Evolutionary transition to the ectomycorrhizal habit in the genomes of a hyperdiverse lineage of mushroom-forming fungi.</title>
        <authorList>
            <person name="Looney B."/>
            <person name="Miyauchi S."/>
            <person name="Morin E."/>
            <person name="Drula E."/>
            <person name="Courty P.E."/>
            <person name="Kohler A."/>
            <person name="Kuo A."/>
            <person name="LaButti K."/>
            <person name="Pangilinan J."/>
            <person name="Lipzen A."/>
            <person name="Riley R."/>
            <person name="Andreopoulos W."/>
            <person name="He G."/>
            <person name="Johnson J."/>
            <person name="Nolan M."/>
            <person name="Tritt A."/>
            <person name="Barry K.W."/>
            <person name="Grigoriev I.V."/>
            <person name="Nagy L.G."/>
            <person name="Hibbett D."/>
            <person name="Henrissat B."/>
            <person name="Matheny P.B."/>
            <person name="Labbe J."/>
            <person name="Martin F.M."/>
        </authorList>
    </citation>
    <scope>NUCLEOTIDE SEQUENCE</scope>
    <source>
        <strain evidence="1">HHB10654</strain>
    </source>
</reference>